<dbReference type="KEGG" id="orp:MOP44_07535"/>
<evidence type="ECO:0000256" key="2">
    <source>
        <dbReference type="HAMAP-Rule" id="MF_01940"/>
    </source>
</evidence>
<dbReference type="InterPro" id="IPR004175">
    <property type="entry name" value="RNA_CPDase"/>
</dbReference>
<dbReference type="Pfam" id="PF13563">
    <property type="entry name" value="2_5_RNA_ligase2"/>
    <property type="match status" value="1"/>
</dbReference>
<dbReference type="SUPFAM" id="SSF55144">
    <property type="entry name" value="LigT-like"/>
    <property type="match status" value="1"/>
</dbReference>
<dbReference type="AlphaFoldDB" id="A0A9J7BSD4"/>
<dbReference type="Gene3D" id="3.90.1140.10">
    <property type="entry name" value="Cyclic phosphodiesterase"/>
    <property type="match status" value="1"/>
</dbReference>
<protein>
    <recommendedName>
        <fullName evidence="2">RNA 2',3'-cyclic phosphodiesterase</fullName>
        <shortName evidence="2">RNA 2',3'-CPDase</shortName>
        <ecNumber evidence="2">3.1.4.58</ecNumber>
    </recommendedName>
</protein>
<proteinExistence type="inferred from homology"/>
<keyword evidence="4" id="KW-1185">Reference proteome</keyword>
<evidence type="ECO:0000313" key="4">
    <source>
        <dbReference type="Proteomes" id="UP001059380"/>
    </source>
</evidence>
<dbReference type="Proteomes" id="UP001059380">
    <property type="component" value="Chromosome"/>
</dbReference>
<dbReference type="EMBL" id="CP093313">
    <property type="protein sequence ID" value="UWZ85788.1"/>
    <property type="molecule type" value="Genomic_DNA"/>
</dbReference>
<comment type="function">
    <text evidence="2">Hydrolyzes RNA 2',3'-cyclic phosphodiester to an RNA 2'-phosphomonoester.</text>
</comment>
<accession>A0A9J7BSD4</accession>
<organism evidence="3 4">
    <name type="scientific">Occallatibacter riparius</name>
    <dbReference type="NCBI Taxonomy" id="1002689"/>
    <lineage>
        <taxon>Bacteria</taxon>
        <taxon>Pseudomonadati</taxon>
        <taxon>Acidobacteriota</taxon>
        <taxon>Terriglobia</taxon>
        <taxon>Terriglobales</taxon>
        <taxon>Acidobacteriaceae</taxon>
        <taxon>Occallatibacter</taxon>
    </lineage>
</organism>
<dbReference type="PANTHER" id="PTHR35561:SF1">
    <property type="entry name" value="RNA 2',3'-CYCLIC PHOSPHODIESTERASE"/>
    <property type="match status" value="1"/>
</dbReference>
<dbReference type="EC" id="3.1.4.58" evidence="2"/>
<dbReference type="RefSeq" id="WP_260795390.1">
    <property type="nucleotide sequence ID" value="NZ_CP093313.1"/>
</dbReference>
<evidence type="ECO:0000256" key="1">
    <source>
        <dbReference type="ARBA" id="ARBA00022801"/>
    </source>
</evidence>
<gene>
    <name evidence="3" type="primary">thpR</name>
    <name evidence="3" type="ORF">MOP44_07535</name>
</gene>
<reference evidence="3" key="1">
    <citation type="submission" date="2021-04" db="EMBL/GenBank/DDBJ databases">
        <title>Phylogenetic analysis of Acidobacteriaceae.</title>
        <authorList>
            <person name="Qiu L."/>
            <person name="Zhang Q."/>
        </authorList>
    </citation>
    <scope>NUCLEOTIDE SEQUENCE</scope>
    <source>
        <strain evidence="3">DSM 25168</strain>
    </source>
</reference>
<dbReference type="NCBIfam" id="TIGR02258">
    <property type="entry name" value="2_5_ligase"/>
    <property type="match status" value="1"/>
</dbReference>
<feature type="short sequence motif" description="HXTX 2" evidence="2">
    <location>
        <begin position="121"/>
        <end position="124"/>
    </location>
</feature>
<dbReference type="GO" id="GO:0004113">
    <property type="term" value="F:2',3'-cyclic-nucleotide 3'-phosphodiesterase activity"/>
    <property type="evidence" value="ECO:0007669"/>
    <property type="project" value="InterPro"/>
</dbReference>
<comment type="catalytic activity">
    <reaction evidence="2">
        <text>a 3'-end 2',3'-cyclophospho-ribonucleotide-RNA + H2O = a 3'-end 2'-phospho-ribonucleotide-RNA + H(+)</text>
        <dbReference type="Rhea" id="RHEA:11828"/>
        <dbReference type="Rhea" id="RHEA-COMP:10464"/>
        <dbReference type="Rhea" id="RHEA-COMP:17353"/>
        <dbReference type="ChEBI" id="CHEBI:15377"/>
        <dbReference type="ChEBI" id="CHEBI:15378"/>
        <dbReference type="ChEBI" id="CHEBI:83064"/>
        <dbReference type="ChEBI" id="CHEBI:173113"/>
        <dbReference type="EC" id="3.1.4.58"/>
    </reaction>
</comment>
<feature type="active site" description="Proton acceptor" evidence="2">
    <location>
        <position position="121"/>
    </location>
</feature>
<dbReference type="PANTHER" id="PTHR35561">
    <property type="entry name" value="RNA 2',3'-CYCLIC PHOSPHODIESTERASE"/>
    <property type="match status" value="1"/>
</dbReference>
<dbReference type="GO" id="GO:0008664">
    <property type="term" value="F:RNA 2',3'-cyclic 3'-phosphodiesterase activity"/>
    <property type="evidence" value="ECO:0007669"/>
    <property type="project" value="UniProtKB-EC"/>
</dbReference>
<dbReference type="InterPro" id="IPR009097">
    <property type="entry name" value="Cyclic_Pdiesterase"/>
</dbReference>
<keyword evidence="1 2" id="KW-0378">Hydrolase</keyword>
<comment type="similarity">
    <text evidence="2">Belongs to the 2H phosphoesterase superfamily. ThpR family.</text>
</comment>
<sequence>MRLFIGIPMAPEVMAQLAAVRDGLARLNDGLRWSAPEAWHITLQFLGTTTPGQYDCVVSHLRSLHSAPVPVNLEGLGFFERSGVFFAGVHLSPELIALQKNVVAATSQCGFTPEDRPYRPHITLARNRGRENGIRVLKPRVGPTPQFAAFTANEFLLYESFPNSQGSRYEVRARFEPTATQ</sequence>
<feature type="short sequence motif" description="HXTX 1" evidence="2">
    <location>
        <begin position="40"/>
        <end position="43"/>
    </location>
</feature>
<evidence type="ECO:0000313" key="3">
    <source>
        <dbReference type="EMBL" id="UWZ85788.1"/>
    </source>
</evidence>
<dbReference type="HAMAP" id="MF_01940">
    <property type="entry name" value="RNA_CPDase"/>
    <property type="match status" value="1"/>
</dbReference>
<feature type="active site" description="Proton donor" evidence="2">
    <location>
        <position position="40"/>
    </location>
</feature>
<name>A0A9J7BSD4_9BACT</name>